<evidence type="ECO:0000313" key="3">
    <source>
        <dbReference type="Proteomes" id="UP000518752"/>
    </source>
</evidence>
<reference evidence="2 3" key="1">
    <citation type="journal article" date="2020" name="ISME J.">
        <title>Uncovering the hidden diversity of litter-decomposition mechanisms in mushroom-forming fungi.</title>
        <authorList>
            <person name="Floudas D."/>
            <person name="Bentzer J."/>
            <person name="Ahren D."/>
            <person name="Johansson T."/>
            <person name="Persson P."/>
            <person name="Tunlid A."/>
        </authorList>
    </citation>
    <scope>NUCLEOTIDE SEQUENCE [LARGE SCALE GENOMIC DNA]</scope>
    <source>
        <strain evidence="2 3">CBS 406.79</strain>
    </source>
</reference>
<evidence type="ECO:0000256" key="1">
    <source>
        <dbReference type="SAM" id="MobiDB-lite"/>
    </source>
</evidence>
<organism evidence="2 3">
    <name type="scientific">Collybiopsis confluens</name>
    <dbReference type="NCBI Taxonomy" id="2823264"/>
    <lineage>
        <taxon>Eukaryota</taxon>
        <taxon>Fungi</taxon>
        <taxon>Dikarya</taxon>
        <taxon>Basidiomycota</taxon>
        <taxon>Agaricomycotina</taxon>
        <taxon>Agaricomycetes</taxon>
        <taxon>Agaricomycetidae</taxon>
        <taxon>Agaricales</taxon>
        <taxon>Marasmiineae</taxon>
        <taxon>Omphalotaceae</taxon>
        <taxon>Collybiopsis</taxon>
    </lineage>
</organism>
<protein>
    <submittedName>
        <fullName evidence="2">Uncharacterized protein</fullName>
    </submittedName>
</protein>
<feature type="compositionally biased region" description="Polar residues" evidence="1">
    <location>
        <begin position="426"/>
        <end position="439"/>
    </location>
</feature>
<evidence type="ECO:0000313" key="2">
    <source>
        <dbReference type="EMBL" id="KAF5393176.1"/>
    </source>
</evidence>
<dbReference type="AlphaFoldDB" id="A0A8H5I1B1"/>
<gene>
    <name evidence="2" type="ORF">D9757_001299</name>
</gene>
<name>A0A8H5I1B1_9AGAR</name>
<keyword evidence="3" id="KW-1185">Reference proteome</keyword>
<dbReference type="OrthoDB" id="2649950at2759"/>
<comment type="caution">
    <text evidence="2">The sequence shown here is derived from an EMBL/GenBank/DDBJ whole genome shotgun (WGS) entry which is preliminary data.</text>
</comment>
<proteinExistence type="predicted"/>
<feature type="region of interest" description="Disordered" evidence="1">
    <location>
        <begin position="426"/>
        <end position="487"/>
    </location>
</feature>
<accession>A0A8H5I1B1</accession>
<sequence length="511" mass="58023">MVDTTQPKTAPYKFYPQKMSLFMFYERWLDIGFSSRFLLPFPTIKEYSTRPSTTRCLSSWEAPLANSVLHDLASENENSSEVAAAATLCVQESYDMFPVDLHEAEVEQQDAMGFSEDESNSDESAFSTKMHEDESEFDASMDDETLRCLNARRDTLVLDSTTPWLTPHIAITLASDTLTDFAVAWFNQPNYPDVEKLCLPPVEFSENLPPPSSHPTWTSPCSPPYPSRVFSPSKFNAMTLLASRASIAYRARYDVALPFADIDRPFSWSDPAEPILLTNRMYRATLIINSPNPFRVPHIIINQPPPENPSNVVNNPQDYGYGRYLVIQTHGISYINEPEDAMSEYPLNLDDYETEDFGTEQEEDYGESYHSTLESYRIFDEVPELDTDGLSSLESPFLDTPVTPEAEDFKAKFERALDKRAVSISRSSPLGSPLESCSSLHPDGWLESPTLSEDDSLDDLTYSPVDEELSDKSDPIGYSSWADEDEDLPSLDDEWYQTVIRRRQPDWHYNS</sequence>
<dbReference type="Proteomes" id="UP000518752">
    <property type="component" value="Unassembled WGS sequence"/>
</dbReference>
<dbReference type="EMBL" id="JAACJN010000003">
    <property type="protein sequence ID" value="KAF5393176.1"/>
    <property type="molecule type" value="Genomic_DNA"/>
</dbReference>